<dbReference type="OrthoDB" id="2453150at2"/>
<protein>
    <recommendedName>
        <fullName evidence="1">TOTE conflict system primase domain-containing protein</fullName>
    </recommendedName>
</protein>
<evidence type="ECO:0000259" key="1">
    <source>
        <dbReference type="Pfam" id="PF22548"/>
    </source>
</evidence>
<dbReference type="AlphaFoldDB" id="A0A1M5DD94"/>
<accession>A0A1M5DD94</accession>
<gene>
    <name evidence="2" type="ORF">SAMN02745218_02790</name>
</gene>
<organism evidence="2 3">
    <name type="scientific">Desulfofundulus australicus DSM 11792</name>
    <dbReference type="NCBI Taxonomy" id="1121425"/>
    <lineage>
        <taxon>Bacteria</taxon>
        <taxon>Bacillati</taxon>
        <taxon>Bacillota</taxon>
        <taxon>Clostridia</taxon>
        <taxon>Eubacteriales</taxon>
        <taxon>Peptococcaceae</taxon>
        <taxon>Desulfofundulus</taxon>
    </lineage>
</organism>
<dbReference type="SUPFAM" id="SSF56747">
    <property type="entry name" value="Prim-pol domain"/>
    <property type="match status" value="1"/>
</dbReference>
<dbReference type="EMBL" id="FQUW01000048">
    <property type="protein sequence ID" value="SHF64896.1"/>
    <property type="molecule type" value="Genomic_DNA"/>
</dbReference>
<reference evidence="3" key="1">
    <citation type="submission" date="2016-11" db="EMBL/GenBank/DDBJ databases">
        <authorList>
            <person name="Varghese N."/>
            <person name="Submissions S."/>
        </authorList>
    </citation>
    <scope>NUCLEOTIDE SEQUENCE [LARGE SCALE GENOMIC DNA]</scope>
    <source>
        <strain evidence="3">DSM 11792</strain>
    </source>
</reference>
<dbReference type="InterPro" id="IPR054347">
    <property type="entry name" value="TOTE_primase"/>
</dbReference>
<evidence type="ECO:0000313" key="2">
    <source>
        <dbReference type="EMBL" id="SHF64896.1"/>
    </source>
</evidence>
<keyword evidence="3" id="KW-1185">Reference proteome</keyword>
<dbReference type="CDD" id="cd00525">
    <property type="entry name" value="AE_Prim_S_like"/>
    <property type="match status" value="1"/>
</dbReference>
<name>A0A1M5DD94_9FIRM</name>
<dbReference type="Proteomes" id="UP000184196">
    <property type="component" value="Unassembled WGS sequence"/>
</dbReference>
<proteinExistence type="predicted"/>
<dbReference type="Pfam" id="PF22548">
    <property type="entry name" value="AEP-TOTE"/>
    <property type="match status" value="1"/>
</dbReference>
<evidence type="ECO:0000313" key="3">
    <source>
        <dbReference type="Proteomes" id="UP000184196"/>
    </source>
</evidence>
<dbReference type="RefSeq" id="WP_073167337.1">
    <property type="nucleotide sequence ID" value="NZ_FQUW01000048.1"/>
</dbReference>
<feature type="domain" description="TOTE conflict system primase" evidence="1">
    <location>
        <begin position="39"/>
        <end position="157"/>
    </location>
</feature>
<sequence>MYVLDFIWWIPKRISYYRRRSWRTVNYPDYRTDTQVAKCKSLAVSPIDINNMCNYLAFDIDSDSIEEVQAILNTLPEGTKPLVSFSGNKGFHVWIFPLQPIQTSEAIKFLKLIQDKTNIQCEIFPSSENSKCLKWPLSQHPKTKKQEVFINPINPKHEYDTLIVLEGLHSEMWRTPSEVIENFVKQYPKEEKRKAHTTSFKDNKNKKDWLGVFRHENAGFELLKMFDIKIHNTKLGKAFCCPIHKEKNPSANFIYDSNGFIAFHDWHCTKYGLDSEFYTLPELYCALKNKSEITKLDPQKHAEQAKELAFLLGYRNSVMQEVLQKWLDATKVLYKAGLLSTDFKQIIDKLINTVYTVDTIFKTLIHHEERKLWMQILCGFWQNLFDRVWVICLKKFFCEAFDKLDIAAMSNRWLARQAKVRSETANKALNLLCVLGILEKCEIVMYGNKLAADRFKLCSIDSDLVLKRYQALGKPSLKKFNRNLVAEKLGEDIADAVFRRSIP</sequence>